<sequence>MHCIAEYRVVNSVSRAAETLLQRWSIDDGEDFSEVVMVCLEGLHNRVPLEDVRAAFIKAAHEAIDADLSLGAVVRKDRDPRQDSITGAAKKSPSRQKTLFALAAFKWSNTDIYPATQRLNSIYP</sequence>
<gene>
    <name evidence="1" type="ORF">IE4872_PD01202</name>
</gene>
<geneLocation type="plasmid" evidence="2">
    <name>prgalie4872d</name>
</geneLocation>
<proteinExistence type="predicted"/>
<dbReference type="InterPro" id="IPR010385">
    <property type="entry name" value="DUF982"/>
</dbReference>
<keyword evidence="1" id="KW-0614">Plasmid</keyword>
<dbReference type="EMBL" id="CP017105">
    <property type="protein sequence ID" value="APO71729.1"/>
    <property type="molecule type" value="Genomic_DNA"/>
</dbReference>
<protein>
    <recommendedName>
        <fullName evidence="3">DUF982 domain-containing protein</fullName>
    </recommendedName>
</protein>
<accession>A0A1L5NV44</accession>
<organism evidence="1 2">
    <name type="scientific">Rhizobium gallicum</name>
    <dbReference type="NCBI Taxonomy" id="56730"/>
    <lineage>
        <taxon>Bacteria</taxon>
        <taxon>Pseudomonadati</taxon>
        <taxon>Pseudomonadota</taxon>
        <taxon>Alphaproteobacteria</taxon>
        <taxon>Hyphomicrobiales</taxon>
        <taxon>Rhizobiaceae</taxon>
        <taxon>Rhizobium/Agrobacterium group</taxon>
        <taxon>Rhizobium</taxon>
    </lineage>
</organism>
<evidence type="ECO:0000313" key="1">
    <source>
        <dbReference type="EMBL" id="APO71729.1"/>
    </source>
</evidence>
<dbReference type="Proteomes" id="UP000184749">
    <property type="component" value="Plasmid pRgalIE4872d"/>
</dbReference>
<reference evidence="1 2" key="1">
    <citation type="submission" date="2016-09" db="EMBL/GenBank/DDBJ databases">
        <title>The complete genome sequences of Rhizobium gallicum, symbiovars gallicum and phaseoli, symbionts associated to common bean (Phaseolus vulgaris).</title>
        <authorList>
            <person name="Bustos P."/>
            <person name="Santamaria R.I."/>
            <person name="Perez-Carrascal O.M."/>
            <person name="Juarez S."/>
            <person name="Lozano L."/>
            <person name="Martinez-Flores I."/>
            <person name="Martinez-Romero E."/>
            <person name="Cevallos M."/>
            <person name="Romero D."/>
            <person name="Davila G."/>
            <person name="Gonzalez V."/>
        </authorList>
    </citation>
    <scope>NUCLEOTIDE SEQUENCE [LARGE SCALE GENOMIC DNA]</scope>
    <source>
        <strain evidence="1 2">IE4872</strain>
        <plasmid evidence="2">prgalie4872d</plasmid>
    </source>
</reference>
<name>A0A1L5NV44_9HYPH</name>
<dbReference type="AlphaFoldDB" id="A0A1L5NV44"/>
<evidence type="ECO:0008006" key="3">
    <source>
        <dbReference type="Google" id="ProtNLM"/>
    </source>
</evidence>
<dbReference type="Pfam" id="PF06169">
    <property type="entry name" value="DUF982"/>
    <property type="match status" value="1"/>
</dbReference>
<evidence type="ECO:0000313" key="2">
    <source>
        <dbReference type="Proteomes" id="UP000184749"/>
    </source>
</evidence>
<dbReference type="Gene3D" id="6.10.250.730">
    <property type="match status" value="1"/>
</dbReference>